<dbReference type="GO" id="GO:0016491">
    <property type="term" value="F:oxidoreductase activity"/>
    <property type="evidence" value="ECO:0007669"/>
    <property type="project" value="InterPro"/>
</dbReference>
<dbReference type="Gene3D" id="2.60.40.420">
    <property type="entry name" value="Cupredoxins - blue copper proteins"/>
    <property type="match status" value="1"/>
</dbReference>
<comment type="subcellular location">
    <subcellularLocation>
        <location evidence="1">Membrane</location>
        <topology evidence="1">Multi-pass membrane protein</topology>
    </subcellularLocation>
</comment>
<dbReference type="CDD" id="cd04213">
    <property type="entry name" value="CuRO_CcO_Caa3_II"/>
    <property type="match status" value="1"/>
</dbReference>
<dbReference type="InterPro" id="IPR045187">
    <property type="entry name" value="CcO_II"/>
</dbReference>
<dbReference type="InterPro" id="IPR001505">
    <property type="entry name" value="Copper_CuA"/>
</dbReference>
<feature type="domain" description="Cytochrome oxidase subunit II copper A binding" evidence="17">
    <location>
        <begin position="107"/>
        <end position="219"/>
    </location>
</feature>
<evidence type="ECO:0000256" key="13">
    <source>
        <dbReference type="ARBA" id="ARBA00024688"/>
    </source>
</evidence>
<sequence>MVISLQLTACSGPFSALDPAGPAARDVAGLWWAMFGFSTLVLIAVTALWIYAIRRPASHADEQSARALQNRWIIWGGLALPLGSIALLLAFGIPIGHRMLPLPSADGDVLQIEVTGHQWRWEVHYPEQDIDLANEVHIPVNTPVDVVLRSNDVIHSFWVPRLGGKMDMIPGRTNVLRLQADEPGEYRGSCAEFCGVGHAHMQFTVTAHTEEDFARWQQQAQESAE</sequence>
<dbReference type="InterPro" id="IPR002429">
    <property type="entry name" value="CcO_II-like_C"/>
</dbReference>
<evidence type="ECO:0000256" key="7">
    <source>
        <dbReference type="ARBA" id="ARBA00022723"/>
    </source>
</evidence>
<protein>
    <recommendedName>
        <fullName evidence="3">cytochrome-c oxidase</fullName>
        <ecNumber evidence="3">7.1.1.9</ecNumber>
    </recommendedName>
    <alternativeName>
        <fullName evidence="14">Cytochrome aa3 subunit 2</fullName>
    </alternativeName>
</protein>
<dbReference type="GO" id="GO:0004129">
    <property type="term" value="F:cytochrome-c oxidase activity"/>
    <property type="evidence" value="ECO:0007669"/>
    <property type="project" value="UniProtKB-EC"/>
</dbReference>
<dbReference type="InterPro" id="IPR034236">
    <property type="entry name" value="CuRO_CcO_Caa3_II"/>
</dbReference>
<evidence type="ECO:0000256" key="10">
    <source>
        <dbReference type="ARBA" id="ARBA00022989"/>
    </source>
</evidence>
<keyword evidence="12 16" id="KW-0472">Membrane</keyword>
<dbReference type="NCBIfam" id="TIGR02866">
    <property type="entry name" value="CoxB"/>
    <property type="match status" value="1"/>
</dbReference>
<comment type="catalytic activity">
    <reaction evidence="15">
        <text>4 Fe(II)-[cytochrome c] + O2 + 8 H(+)(in) = 4 Fe(III)-[cytochrome c] + 2 H2O + 4 H(+)(out)</text>
        <dbReference type="Rhea" id="RHEA:11436"/>
        <dbReference type="Rhea" id="RHEA-COMP:10350"/>
        <dbReference type="Rhea" id="RHEA-COMP:14399"/>
        <dbReference type="ChEBI" id="CHEBI:15377"/>
        <dbReference type="ChEBI" id="CHEBI:15378"/>
        <dbReference type="ChEBI" id="CHEBI:15379"/>
        <dbReference type="ChEBI" id="CHEBI:29033"/>
        <dbReference type="ChEBI" id="CHEBI:29034"/>
        <dbReference type="EC" id="7.1.1.9"/>
    </reaction>
</comment>
<reference evidence="18" key="1">
    <citation type="submission" date="2022-07" db="EMBL/GenBank/DDBJ databases">
        <title>Complete genome sequence of Salinispirillum sp. LH10-3-1 capable of multiple carbohydrate inversion isolated from a soda lake.</title>
        <authorList>
            <person name="Liu J."/>
            <person name="Zhai Y."/>
            <person name="Zhang H."/>
            <person name="Yang H."/>
            <person name="Qu J."/>
            <person name="Li J."/>
        </authorList>
    </citation>
    <scope>NUCLEOTIDE SEQUENCE</scope>
    <source>
        <strain evidence="18">LH 10-3-1</strain>
    </source>
</reference>
<dbReference type="RefSeq" id="WP_304995832.1">
    <property type="nucleotide sequence ID" value="NZ_CP101717.1"/>
</dbReference>
<dbReference type="EMBL" id="CP101717">
    <property type="protein sequence ID" value="WLD58547.1"/>
    <property type="molecule type" value="Genomic_DNA"/>
</dbReference>
<evidence type="ECO:0000313" key="18">
    <source>
        <dbReference type="EMBL" id="WLD58547.1"/>
    </source>
</evidence>
<evidence type="ECO:0000256" key="9">
    <source>
        <dbReference type="ARBA" id="ARBA00022982"/>
    </source>
</evidence>
<evidence type="ECO:0000259" key="17">
    <source>
        <dbReference type="PROSITE" id="PS50857"/>
    </source>
</evidence>
<dbReference type="GO" id="GO:0042773">
    <property type="term" value="P:ATP synthesis coupled electron transport"/>
    <property type="evidence" value="ECO:0007669"/>
    <property type="project" value="TreeGrafter"/>
</dbReference>
<dbReference type="GO" id="GO:0005507">
    <property type="term" value="F:copper ion binding"/>
    <property type="evidence" value="ECO:0007669"/>
    <property type="project" value="InterPro"/>
</dbReference>
<keyword evidence="10 16" id="KW-1133">Transmembrane helix</keyword>
<evidence type="ECO:0000256" key="15">
    <source>
        <dbReference type="ARBA" id="ARBA00047816"/>
    </source>
</evidence>
<evidence type="ECO:0000256" key="4">
    <source>
        <dbReference type="ARBA" id="ARBA00022448"/>
    </source>
</evidence>
<organism evidence="18">
    <name type="scientific">Salinispirillum sp. LH 10-3-1</name>
    <dbReference type="NCBI Taxonomy" id="2952525"/>
    <lineage>
        <taxon>Bacteria</taxon>
        <taxon>Pseudomonadati</taxon>
        <taxon>Pseudomonadota</taxon>
        <taxon>Gammaproteobacteria</taxon>
        <taxon>Oceanospirillales</taxon>
        <taxon>Saccharospirillaceae</taxon>
        <taxon>Salinispirillum</taxon>
    </lineage>
</organism>
<keyword evidence="4" id="KW-0813">Transport</keyword>
<dbReference type="PROSITE" id="PS00078">
    <property type="entry name" value="COX2"/>
    <property type="match status" value="1"/>
</dbReference>
<evidence type="ECO:0000256" key="8">
    <source>
        <dbReference type="ARBA" id="ARBA00022967"/>
    </source>
</evidence>
<dbReference type="Pfam" id="PF00116">
    <property type="entry name" value="COX2"/>
    <property type="match status" value="1"/>
</dbReference>
<feature type="transmembrane region" description="Helical" evidence="16">
    <location>
        <begin position="32"/>
        <end position="51"/>
    </location>
</feature>
<feature type="transmembrane region" description="Helical" evidence="16">
    <location>
        <begin position="72"/>
        <end position="93"/>
    </location>
</feature>
<accession>A0AB38YGY2</accession>
<dbReference type="InterPro" id="IPR036257">
    <property type="entry name" value="Cyt_c_oxidase_su2_TM_sf"/>
</dbReference>
<name>A0AB38YGY2_9GAMM</name>
<dbReference type="PANTHER" id="PTHR22888:SF9">
    <property type="entry name" value="CYTOCHROME C OXIDASE SUBUNIT 2"/>
    <property type="match status" value="1"/>
</dbReference>
<dbReference type="AlphaFoldDB" id="A0AB38YGY2"/>
<keyword evidence="6 16" id="KW-0812">Transmembrane</keyword>
<dbReference type="InterPro" id="IPR014222">
    <property type="entry name" value="Cyt_c_oxidase_su2"/>
</dbReference>
<keyword evidence="11" id="KW-0186">Copper</keyword>
<evidence type="ECO:0000256" key="5">
    <source>
        <dbReference type="ARBA" id="ARBA00022660"/>
    </source>
</evidence>
<keyword evidence="9" id="KW-0249">Electron transport</keyword>
<evidence type="ECO:0000256" key="2">
    <source>
        <dbReference type="ARBA" id="ARBA00007866"/>
    </source>
</evidence>
<dbReference type="GO" id="GO:0016020">
    <property type="term" value="C:membrane"/>
    <property type="evidence" value="ECO:0007669"/>
    <property type="project" value="UniProtKB-SubCell"/>
</dbReference>
<evidence type="ECO:0000256" key="3">
    <source>
        <dbReference type="ARBA" id="ARBA00012949"/>
    </source>
</evidence>
<evidence type="ECO:0000256" key="12">
    <source>
        <dbReference type="ARBA" id="ARBA00023136"/>
    </source>
</evidence>
<comment type="similarity">
    <text evidence="2">Belongs to the cytochrome c oxidase subunit 2 family.</text>
</comment>
<dbReference type="InterPro" id="IPR008972">
    <property type="entry name" value="Cupredoxin"/>
</dbReference>
<dbReference type="PROSITE" id="PS50857">
    <property type="entry name" value="COX2_CUA"/>
    <property type="match status" value="1"/>
</dbReference>
<keyword evidence="8" id="KW-1278">Translocase</keyword>
<proteinExistence type="inferred from homology"/>
<evidence type="ECO:0000256" key="6">
    <source>
        <dbReference type="ARBA" id="ARBA00022692"/>
    </source>
</evidence>
<evidence type="ECO:0000256" key="1">
    <source>
        <dbReference type="ARBA" id="ARBA00004141"/>
    </source>
</evidence>
<evidence type="ECO:0000256" key="14">
    <source>
        <dbReference type="ARBA" id="ARBA00031399"/>
    </source>
</evidence>
<dbReference type="SUPFAM" id="SSF49503">
    <property type="entry name" value="Cupredoxins"/>
    <property type="match status" value="1"/>
</dbReference>
<keyword evidence="5" id="KW-0679">Respiratory chain</keyword>
<dbReference type="EC" id="7.1.1.9" evidence="3"/>
<gene>
    <name evidence="18" type="primary">coxB</name>
    <name evidence="18" type="ORF">NFC81_01825</name>
</gene>
<dbReference type="PANTHER" id="PTHR22888">
    <property type="entry name" value="CYTOCHROME C OXIDASE, SUBUNIT II"/>
    <property type="match status" value="1"/>
</dbReference>
<evidence type="ECO:0000256" key="11">
    <source>
        <dbReference type="ARBA" id="ARBA00023008"/>
    </source>
</evidence>
<keyword evidence="7" id="KW-0479">Metal-binding</keyword>
<comment type="function">
    <text evidence="13">Subunits I and II form the functional core of the enzyme complex. Electrons originating in cytochrome c are transferred via heme a and Cu(A) to the binuclear center formed by heme a3 and Cu(B).</text>
</comment>
<dbReference type="Gene3D" id="1.10.287.90">
    <property type="match status" value="1"/>
</dbReference>
<evidence type="ECO:0000256" key="16">
    <source>
        <dbReference type="SAM" id="Phobius"/>
    </source>
</evidence>